<name>A0A939GBE5_9BACT</name>
<evidence type="ECO:0000259" key="1">
    <source>
        <dbReference type="Pfam" id="PF13182"/>
    </source>
</evidence>
<protein>
    <submittedName>
        <fullName evidence="2">DUF4007 family protein</fullName>
    </submittedName>
</protein>
<reference evidence="2 3" key="1">
    <citation type="submission" date="2021-03" db="EMBL/GenBank/DDBJ databases">
        <title>Fibrella sp. HMF5036 genome sequencing and assembly.</title>
        <authorList>
            <person name="Kang H."/>
            <person name="Kim H."/>
            <person name="Bae S."/>
            <person name="Joh K."/>
        </authorList>
    </citation>
    <scope>NUCLEOTIDE SEQUENCE [LARGE SCALE GENOMIC DNA]</scope>
    <source>
        <strain evidence="2 3">HMF5036</strain>
    </source>
</reference>
<sequence length="297" mass="34079">MVFLAPPPPKLSFSGHDSFQCRGLWLKKGFDFLEAGNSFTSEEAVMKLGVGKNMVNAIRYWLRAFGLTKDGDRPTDLARKLLNDTNGWDPYLEDKASLWLLHFELVRYQRASTYHLIFNGLRRDKIEFTKTHFFTYATRQAASQGESTNENTVKADFEVFTKMYTRTEAQQKDRDESSSGLLTDLALVQSFRRPKQEEYYSIINDDRPDLPDEVLLYGMLRQMDSFSMSVNFNTLLSDDFQVGTVFALNSSGLYAKLERIAANRDNHAVFSDQAGIRELSFTKRLDPPTVLATYYAR</sequence>
<comment type="caution">
    <text evidence="2">The sequence shown here is derived from an EMBL/GenBank/DDBJ whole genome shotgun (WGS) entry which is preliminary data.</text>
</comment>
<proteinExistence type="predicted"/>
<dbReference type="AlphaFoldDB" id="A0A939GBE5"/>
<feature type="domain" description="DUF4007" evidence="1">
    <location>
        <begin position="13"/>
        <end position="295"/>
    </location>
</feature>
<evidence type="ECO:0000313" key="2">
    <source>
        <dbReference type="EMBL" id="MBO0933288.1"/>
    </source>
</evidence>
<accession>A0A939GBE5</accession>
<dbReference type="Pfam" id="PF13182">
    <property type="entry name" value="DUF4007"/>
    <property type="match status" value="1"/>
</dbReference>
<dbReference type="InterPro" id="IPR025248">
    <property type="entry name" value="DUF4007"/>
</dbReference>
<keyword evidence="3" id="KW-1185">Reference proteome</keyword>
<dbReference type="EMBL" id="JAFMYU010000018">
    <property type="protein sequence ID" value="MBO0933288.1"/>
    <property type="molecule type" value="Genomic_DNA"/>
</dbReference>
<dbReference type="Proteomes" id="UP000664795">
    <property type="component" value="Unassembled WGS sequence"/>
</dbReference>
<dbReference type="RefSeq" id="WP_207337245.1">
    <property type="nucleotide sequence ID" value="NZ_JAFMYU010000018.1"/>
</dbReference>
<organism evidence="2 3">
    <name type="scientific">Fibrella aquatilis</name>
    <dbReference type="NCBI Taxonomy" id="2817059"/>
    <lineage>
        <taxon>Bacteria</taxon>
        <taxon>Pseudomonadati</taxon>
        <taxon>Bacteroidota</taxon>
        <taxon>Cytophagia</taxon>
        <taxon>Cytophagales</taxon>
        <taxon>Spirosomataceae</taxon>
        <taxon>Fibrella</taxon>
    </lineage>
</organism>
<gene>
    <name evidence="2" type="ORF">J2I48_19920</name>
</gene>
<evidence type="ECO:0000313" key="3">
    <source>
        <dbReference type="Proteomes" id="UP000664795"/>
    </source>
</evidence>